<keyword evidence="2" id="KW-0805">Transcription regulation</keyword>
<feature type="domain" description="HTH lacI-type" evidence="5">
    <location>
        <begin position="5"/>
        <end position="63"/>
    </location>
</feature>
<organism evidence="6 7">
    <name type="scientific">Ruania alkalisoli</name>
    <dbReference type="NCBI Taxonomy" id="2779775"/>
    <lineage>
        <taxon>Bacteria</taxon>
        <taxon>Bacillati</taxon>
        <taxon>Actinomycetota</taxon>
        <taxon>Actinomycetes</taxon>
        <taxon>Micrococcales</taxon>
        <taxon>Ruaniaceae</taxon>
        <taxon>Ruania</taxon>
    </lineage>
</organism>
<protein>
    <submittedName>
        <fullName evidence="6">LacI family DNA-binding transcriptional regulator</fullName>
    </submittedName>
</protein>
<proteinExistence type="predicted"/>
<gene>
    <name evidence="6" type="ORF">IM660_14330</name>
</gene>
<dbReference type="InterPro" id="IPR046335">
    <property type="entry name" value="LacI/GalR-like_sensor"/>
</dbReference>
<dbReference type="Pfam" id="PF00356">
    <property type="entry name" value="LacI"/>
    <property type="match status" value="1"/>
</dbReference>
<keyword evidence="4" id="KW-0804">Transcription</keyword>
<evidence type="ECO:0000256" key="1">
    <source>
        <dbReference type="ARBA" id="ARBA00022491"/>
    </source>
</evidence>
<sequence>MIQRATQADVARLAGVSQATVSLVVNSTPETKLRVGDETKQRVLSAIQRTGYTANPFAQGLARGRNRIVGVFTYESVFPKASADFFYPFLQGIEAGAEQLRLDIMLFTSAPGRSAGRRTLSETGWNRVAITDGCILLGRQDDKYDTEAMLTQRFPFVFVGRRESGNEPVPFVGADYRAATREAVDHLLKLGHRRIAFLGDLGQSESAIDRVAGYRDAMTAAGLRPMLFSSEAFSADEAVSLIIDNAATAAVLGADYRAEEIRTVAAARGVDVPNDLSLAILGQPTTALTDEHVWTGFRIPREEMGLKALLLLAGQIEEKADLELQQLLPCKFVEGETVAAL</sequence>
<dbReference type="PANTHER" id="PTHR30146:SF148">
    <property type="entry name" value="HTH-TYPE TRANSCRIPTIONAL REPRESSOR PURR-RELATED"/>
    <property type="match status" value="1"/>
</dbReference>
<dbReference type="PANTHER" id="PTHR30146">
    <property type="entry name" value="LACI-RELATED TRANSCRIPTIONAL REPRESSOR"/>
    <property type="match status" value="1"/>
</dbReference>
<keyword evidence="7" id="KW-1185">Reference proteome</keyword>
<evidence type="ECO:0000256" key="2">
    <source>
        <dbReference type="ARBA" id="ARBA00023015"/>
    </source>
</evidence>
<dbReference type="AlphaFoldDB" id="A0A7M1SS61"/>
<dbReference type="CDD" id="cd01392">
    <property type="entry name" value="HTH_LacI"/>
    <property type="match status" value="1"/>
</dbReference>
<dbReference type="Gene3D" id="1.10.260.40">
    <property type="entry name" value="lambda repressor-like DNA-binding domains"/>
    <property type="match status" value="1"/>
</dbReference>
<dbReference type="Pfam" id="PF13377">
    <property type="entry name" value="Peripla_BP_3"/>
    <property type="match status" value="1"/>
</dbReference>
<dbReference type="InterPro" id="IPR028082">
    <property type="entry name" value="Peripla_BP_I"/>
</dbReference>
<evidence type="ECO:0000256" key="3">
    <source>
        <dbReference type="ARBA" id="ARBA00023125"/>
    </source>
</evidence>
<dbReference type="SUPFAM" id="SSF47413">
    <property type="entry name" value="lambda repressor-like DNA-binding domains"/>
    <property type="match status" value="1"/>
</dbReference>
<keyword evidence="1" id="KW-0678">Repressor</keyword>
<dbReference type="Gene3D" id="3.40.50.2300">
    <property type="match status" value="2"/>
</dbReference>
<dbReference type="KEGG" id="halt:IM660_14330"/>
<dbReference type="GO" id="GO:0003700">
    <property type="term" value="F:DNA-binding transcription factor activity"/>
    <property type="evidence" value="ECO:0007669"/>
    <property type="project" value="TreeGrafter"/>
</dbReference>
<evidence type="ECO:0000259" key="5">
    <source>
        <dbReference type="PROSITE" id="PS50932"/>
    </source>
</evidence>
<dbReference type="Proteomes" id="UP000593758">
    <property type="component" value="Chromosome"/>
</dbReference>
<name>A0A7M1SS61_9MICO</name>
<evidence type="ECO:0000256" key="4">
    <source>
        <dbReference type="ARBA" id="ARBA00023163"/>
    </source>
</evidence>
<dbReference type="RefSeq" id="WP_193496489.1">
    <property type="nucleotide sequence ID" value="NZ_CP063169.1"/>
</dbReference>
<dbReference type="SMART" id="SM00354">
    <property type="entry name" value="HTH_LACI"/>
    <property type="match status" value="1"/>
</dbReference>
<dbReference type="InterPro" id="IPR000843">
    <property type="entry name" value="HTH_LacI"/>
</dbReference>
<dbReference type="GO" id="GO:0000976">
    <property type="term" value="F:transcription cis-regulatory region binding"/>
    <property type="evidence" value="ECO:0007669"/>
    <property type="project" value="TreeGrafter"/>
</dbReference>
<accession>A0A7M1SS61</accession>
<dbReference type="InterPro" id="IPR010982">
    <property type="entry name" value="Lambda_DNA-bd_dom_sf"/>
</dbReference>
<dbReference type="CDD" id="cd06267">
    <property type="entry name" value="PBP1_LacI_sugar_binding-like"/>
    <property type="match status" value="1"/>
</dbReference>
<keyword evidence="3 6" id="KW-0238">DNA-binding</keyword>
<evidence type="ECO:0000313" key="7">
    <source>
        <dbReference type="Proteomes" id="UP000593758"/>
    </source>
</evidence>
<dbReference type="EMBL" id="CP063169">
    <property type="protein sequence ID" value="QOR69824.1"/>
    <property type="molecule type" value="Genomic_DNA"/>
</dbReference>
<evidence type="ECO:0000313" key="6">
    <source>
        <dbReference type="EMBL" id="QOR69824.1"/>
    </source>
</evidence>
<dbReference type="PROSITE" id="PS50932">
    <property type="entry name" value="HTH_LACI_2"/>
    <property type="match status" value="1"/>
</dbReference>
<dbReference type="SUPFAM" id="SSF53822">
    <property type="entry name" value="Periplasmic binding protein-like I"/>
    <property type="match status" value="1"/>
</dbReference>
<reference evidence="6 7" key="1">
    <citation type="submission" date="2020-10" db="EMBL/GenBank/DDBJ databases">
        <title>Haloactinobacterium sp. RN3S43, a bacterium isolated from saline soil.</title>
        <authorList>
            <person name="Sun J.-Q."/>
        </authorList>
    </citation>
    <scope>NUCLEOTIDE SEQUENCE [LARGE SCALE GENOMIC DNA]</scope>
    <source>
        <strain evidence="6 7">RN3S43</strain>
    </source>
</reference>